<keyword evidence="3" id="KW-1185">Reference proteome</keyword>
<proteinExistence type="predicted"/>
<feature type="compositionally biased region" description="Polar residues" evidence="1">
    <location>
        <begin position="25"/>
        <end position="35"/>
    </location>
</feature>
<sequence>MTAATVATIPSKATTVWSVRTTKSTSAILDSGSNPSNTENNNSMEYNNLHRNSTDNNINPNTMDSSSNPRNTDKDNSMVDSSLRSNSHNSEEVHLPEVHQQPFLE</sequence>
<feature type="compositionally biased region" description="Polar residues" evidence="1">
    <location>
        <begin position="49"/>
        <end position="70"/>
    </location>
</feature>
<organism evidence="2 3">
    <name type="scientific">Acropora cervicornis</name>
    <name type="common">Staghorn coral</name>
    <dbReference type="NCBI Taxonomy" id="6130"/>
    <lineage>
        <taxon>Eukaryota</taxon>
        <taxon>Metazoa</taxon>
        <taxon>Cnidaria</taxon>
        <taxon>Anthozoa</taxon>
        <taxon>Hexacorallia</taxon>
        <taxon>Scleractinia</taxon>
        <taxon>Astrocoeniina</taxon>
        <taxon>Acroporidae</taxon>
        <taxon>Acropora</taxon>
    </lineage>
</organism>
<comment type="caution">
    <text evidence="2">The sequence shown here is derived from an EMBL/GenBank/DDBJ whole genome shotgun (WGS) entry which is preliminary data.</text>
</comment>
<evidence type="ECO:0000313" key="3">
    <source>
        <dbReference type="Proteomes" id="UP001249851"/>
    </source>
</evidence>
<dbReference type="Proteomes" id="UP001249851">
    <property type="component" value="Unassembled WGS sequence"/>
</dbReference>
<protein>
    <submittedName>
        <fullName evidence="2">Uncharacterized protein</fullName>
    </submittedName>
</protein>
<evidence type="ECO:0000256" key="1">
    <source>
        <dbReference type="SAM" id="MobiDB-lite"/>
    </source>
</evidence>
<dbReference type="EMBL" id="JARQWQ010000073">
    <property type="protein sequence ID" value="KAK2553944.1"/>
    <property type="molecule type" value="Genomic_DNA"/>
</dbReference>
<dbReference type="AlphaFoldDB" id="A0AAD9Q3N6"/>
<evidence type="ECO:0000313" key="2">
    <source>
        <dbReference type="EMBL" id="KAK2553944.1"/>
    </source>
</evidence>
<reference evidence="2" key="2">
    <citation type="journal article" date="2023" name="Science">
        <title>Genomic signatures of disease resistance in endangered staghorn corals.</title>
        <authorList>
            <person name="Vollmer S.V."/>
            <person name="Selwyn J.D."/>
            <person name="Despard B.A."/>
            <person name="Roesel C.L."/>
        </authorList>
    </citation>
    <scope>NUCLEOTIDE SEQUENCE</scope>
    <source>
        <strain evidence="2">K2</strain>
    </source>
</reference>
<feature type="region of interest" description="Disordered" evidence="1">
    <location>
        <begin position="25"/>
        <end position="105"/>
    </location>
</feature>
<reference evidence="2" key="1">
    <citation type="journal article" date="2023" name="G3 (Bethesda)">
        <title>Whole genome assembly and annotation of the endangered Caribbean coral Acropora cervicornis.</title>
        <authorList>
            <person name="Selwyn J.D."/>
            <person name="Vollmer S.V."/>
        </authorList>
    </citation>
    <scope>NUCLEOTIDE SEQUENCE</scope>
    <source>
        <strain evidence="2">K2</strain>
    </source>
</reference>
<accession>A0AAD9Q3N6</accession>
<gene>
    <name evidence="2" type="ORF">P5673_024647</name>
</gene>
<name>A0AAD9Q3N6_ACRCE</name>
<feature type="compositionally biased region" description="Polar residues" evidence="1">
    <location>
        <begin position="78"/>
        <end position="88"/>
    </location>
</feature>
<feature type="compositionally biased region" description="Low complexity" evidence="1">
    <location>
        <begin position="36"/>
        <end position="47"/>
    </location>
</feature>